<name>A0ABY5BWM2_9LACO</name>
<dbReference type="Pfam" id="PF11797">
    <property type="entry name" value="WxLIP_HBD"/>
    <property type="match status" value="1"/>
</dbReference>
<evidence type="ECO:0000259" key="2">
    <source>
        <dbReference type="Pfam" id="PF11797"/>
    </source>
</evidence>
<evidence type="ECO:0000313" key="3">
    <source>
        <dbReference type="EMBL" id="USS88063.1"/>
    </source>
</evidence>
<organism evidence="3 4">
    <name type="scientific">Fructilactobacillus hinvesii</name>
    <dbReference type="NCBI Taxonomy" id="2940300"/>
    <lineage>
        <taxon>Bacteria</taxon>
        <taxon>Bacillati</taxon>
        <taxon>Bacillota</taxon>
        <taxon>Bacilli</taxon>
        <taxon>Lactobacillales</taxon>
        <taxon>Lactobacillaceae</taxon>
        <taxon>Fructilactobacillus</taxon>
    </lineage>
</organism>
<reference evidence="3" key="1">
    <citation type="submission" date="2022-05" db="EMBL/GenBank/DDBJ databases">
        <authorList>
            <person name="Oliphant S.A."/>
            <person name="Watson-Haigh N.S."/>
            <person name="Sumby K.M."/>
            <person name="Gardner J.M."/>
            <person name="Jiranek V."/>
        </authorList>
    </citation>
    <scope>NUCLEOTIDE SEQUENCE</scope>
    <source>
        <strain evidence="3">KI11_C11</strain>
    </source>
</reference>
<dbReference type="InterPro" id="IPR021759">
    <property type="entry name" value="WxLIP_HBD"/>
</dbReference>
<dbReference type="Proteomes" id="UP001057025">
    <property type="component" value="Chromosome"/>
</dbReference>
<gene>
    <name evidence="3" type="ORF">M3M39_00830</name>
</gene>
<protein>
    <submittedName>
        <fullName evidence="3">DUF916 and DUF3324 domain-containing protein</fullName>
    </submittedName>
</protein>
<proteinExistence type="predicted"/>
<evidence type="ECO:0000313" key="4">
    <source>
        <dbReference type="Proteomes" id="UP001057025"/>
    </source>
</evidence>
<evidence type="ECO:0000259" key="1">
    <source>
        <dbReference type="Pfam" id="PF06030"/>
    </source>
</evidence>
<dbReference type="InterPro" id="IPR010317">
    <property type="entry name" value="WxLIP_PGBD"/>
</dbReference>
<dbReference type="EMBL" id="CP097118">
    <property type="protein sequence ID" value="USS88063.1"/>
    <property type="molecule type" value="Genomic_DNA"/>
</dbReference>
<feature type="domain" description="WxL Interacting Protein host binding" evidence="2">
    <location>
        <begin position="157"/>
        <end position="282"/>
    </location>
</feature>
<feature type="domain" description="WxL Interacting Protein peptidoglycan binding" evidence="1">
    <location>
        <begin position="35"/>
        <end position="151"/>
    </location>
</feature>
<keyword evidence="4" id="KW-1185">Reference proteome</keyword>
<dbReference type="Pfam" id="PF06030">
    <property type="entry name" value="WxLIP_PGBD"/>
    <property type="match status" value="1"/>
</dbReference>
<accession>A0ABY5BWM2</accession>
<dbReference type="RefSeq" id="WP_252797352.1">
    <property type="nucleotide sequence ID" value="NZ_CP097118.1"/>
</dbReference>
<sequence>MRNSRFFRWGFSLVVALMIVSLPTLIKAQTVPSSFSVTPQLGRLPLQKGAGYFAIRSKAYTNYQLPLLITNDSDRELKVTTHFNNAVTAANGTINYANSMAQPRGKQSLTNKVIGSRTKHITLAPHTNQIVTYQINTGRQHQGITLGGITATAPVTKANGIQNDVTFVTGVSLNGQKNRPNLKKLRFDKANVASEATAATIIASVNNDYPQLLQHLRGKVFLKKGKQIISSKSLTNVNIAPNSKVRFDLPPKKISKGNYQVIIKLQGYHQKLNISRHLSINQTLN</sequence>